<organism evidence="1 2">
    <name type="scientific">Lipomyces kononenkoae</name>
    <name type="common">Yeast</name>
    <dbReference type="NCBI Taxonomy" id="34357"/>
    <lineage>
        <taxon>Eukaryota</taxon>
        <taxon>Fungi</taxon>
        <taxon>Dikarya</taxon>
        <taxon>Ascomycota</taxon>
        <taxon>Saccharomycotina</taxon>
        <taxon>Lipomycetes</taxon>
        <taxon>Lipomycetales</taxon>
        <taxon>Lipomycetaceae</taxon>
        <taxon>Lipomyces</taxon>
    </lineage>
</organism>
<dbReference type="EMBL" id="MU971382">
    <property type="protein sequence ID" value="KAK9236661.1"/>
    <property type="molecule type" value="Genomic_DNA"/>
</dbReference>
<evidence type="ECO:0000313" key="2">
    <source>
        <dbReference type="Proteomes" id="UP001433508"/>
    </source>
</evidence>
<keyword evidence="2" id="KW-1185">Reference proteome</keyword>
<comment type="caution">
    <text evidence="1">The sequence shown here is derived from an EMBL/GenBank/DDBJ whole genome shotgun (WGS) entry which is preliminary data.</text>
</comment>
<protein>
    <submittedName>
        <fullName evidence="1">Kinase-like domain-protein</fullName>
    </submittedName>
</protein>
<dbReference type="Proteomes" id="UP001433508">
    <property type="component" value="Unassembled WGS sequence"/>
</dbReference>
<accession>A0ACC3SZ74</accession>
<reference evidence="2" key="1">
    <citation type="journal article" date="2024" name="Front. Bioeng. Biotechnol.">
        <title>Genome-scale model development and genomic sequencing of the oleaginous clade Lipomyces.</title>
        <authorList>
            <person name="Czajka J.J."/>
            <person name="Han Y."/>
            <person name="Kim J."/>
            <person name="Mondo S.J."/>
            <person name="Hofstad B.A."/>
            <person name="Robles A."/>
            <person name="Haridas S."/>
            <person name="Riley R."/>
            <person name="LaButti K."/>
            <person name="Pangilinan J."/>
            <person name="Andreopoulos W."/>
            <person name="Lipzen A."/>
            <person name="Yan J."/>
            <person name="Wang M."/>
            <person name="Ng V."/>
            <person name="Grigoriev I.V."/>
            <person name="Spatafora J.W."/>
            <person name="Magnuson J.K."/>
            <person name="Baker S.E."/>
            <person name="Pomraning K.R."/>
        </authorList>
    </citation>
    <scope>NUCLEOTIDE SEQUENCE [LARGE SCALE GENOMIC DNA]</scope>
    <source>
        <strain evidence="2">CBS 7786</strain>
    </source>
</reference>
<name>A0ACC3SZ74_LIPKO</name>
<sequence>MEDLSIYRPCNLLYTEEKLSRYQPGGYHPVCLGDTFKDGRYRIHHKLGWGGFSTVWLAEDRVRKQWVSMKIMTADSTSQSQELRNLQSLARHSQGSLRSKYVVQLLDEFLHQGPNGTHQCLVFELLGPSVDAVVGDYHESGDCLEPETILRLSSQLLRAISFIHEVGYAHGDISGRNVVFTCNNLSQLTEKKLFKVLGTPEPEELARLDGKPLDKRLPKHLVKTAGWDDWTDEDDEDLRIIDIGEAFLQGAEPTKLAQPGPLQAPETIFTDSFDYRLDLWRAGCVIYSFVFGAIPFQYLGDVDVLVAQMIDFVEKLPTEWQQKWDHRQRNSERAWEPLTRIGQLSRSKLERKFAERVHEQTLKPLLPVIQGLMRFMPSDRISASQALDLISSKSNCAKVKVEKANDRMEVLEYE</sequence>
<gene>
    <name evidence="1" type="ORF">V1525DRAFT_196959</name>
</gene>
<proteinExistence type="predicted"/>
<evidence type="ECO:0000313" key="1">
    <source>
        <dbReference type="EMBL" id="KAK9236661.1"/>
    </source>
</evidence>